<name>A0AAD1UA52_EUPCR</name>
<reference evidence="2" key="1">
    <citation type="submission" date="2023-07" db="EMBL/GenBank/DDBJ databases">
        <authorList>
            <consortium name="AG Swart"/>
            <person name="Singh M."/>
            <person name="Singh A."/>
            <person name="Seah K."/>
            <person name="Emmerich C."/>
        </authorList>
    </citation>
    <scope>NUCLEOTIDE SEQUENCE</scope>
    <source>
        <strain evidence="2">DP1</strain>
    </source>
</reference>
<feature type="compositionally biased region" description="Polar residues" evidence="1">
    <location>
        <begin position="154"/>
        <end position="176"/>
    </location>
</feature>
<dbReference type="AlphaFoldDB" id="A0AAD1UA52"/>
<evidence type="ECO:0000313" key="3">
    <source>
        <dbReference type="Proteomes" id="UP001295684"/>
    </source>
</evidence>
<accession>A0AAD1UA52</accession>
<comment type="caution">
    <text evidence="2">The sequence shown here is derived from an EMBL/GenBank/DDBJ whole genome shotgun (WGS) entry which is preliminary data.</text>
</comment>
<sequence>MKESDERSEIELVISKNNPKDKFEDFSDIFVHKFIRPSVRYAQPRVTKGSAKISLNTLSSSMSTAEDTDSFLASTKSRTIEERKEEIQTNEAIIEALSMRLFLKGVPLGVRTAPKKSAEPASERKFIKKIQTRKASLNKRVLKKEPEVVRTKNDYNSSQNSDISQNAPSSPGMSSTLRHRRIVRKLEDSEDSEPTGSTRLCYQKDEHGVTKGVKIKKKSKRGRPEKIIDYSDQELVDILKVHICSNAAIICEDSRYEFRADTLRVRLMRLAKKIPLFLLHKLHSKSKYKSTSVEHFKTSFLNTFVRFFRIVEFLGIEHSIEWDEFNKRKQDPPEFDQFCSLHFPRSKCEQLFKAQRSNPAMNKWLSQRTKTSLKAFIEFGKINRVFFSCIKVMYVVGKDSFSQKACSIIENFLKAEIDLYPDNYYPPEIISAAR</sequence>
<gene>
    <name evidence="2" type="ORF">ECRASSUSDP1_LOCUS6291</name>
</gene>
<protein>
    <submittedName>
        <fullName evidence="2">Uncharacterized protein</fullName>
    </submittedName>
</protein>
<evidence type="ECO:0000256" key="1">
    <source>
        <dbReference type="SAM" id="MobiDB-lite"/>
    </source>
</evidence>
<feature type="compositionally biased region" description="Basic and acidic residues" evidence="1">
    <location>
        <begin position="144"/>
        <end position="153"/>
    </location>
</feature>
<dbReference type="EMBL" id="CAMPGE010006097">
    <property type="protein sequence ID" value="CAI2364941.1"/>
    <property type="molecule type" value="Genomic_DNA"/>
</dbReference>
<keyword evidence="3" id="KW-1185">Reference proteome</keyword>
<proteinExistence type="predicted"/>
<dbReference type="Proteomes" id="UP001295684">
    <property type="component" value="Unassembled WGS sequence"/>
</dbReference>
<evidence type="ECO:0000313" key="2">
    <source>
        <dbReference type="EMBL" id="CAI2364941.1"/>
    </source>
</evidence>
<feature type="region of interest" description="Disordered" evidence="1">
    <location>
        <begin position="144"/>
        <end position="178"/>
    </location>
</feature>
<organism evidence="2 3">
    <name type="scientific">Euplotes crassus</name>
    <dbReference type="NCBI Taxonomy" id="5936"/>
    <lineage>
        <taxon>Eukaryota</taxon>
        <taxon>Sar</taxon>
        <taxon>Alveolata</taxon>
        <taxon>Ciliophora</taxon>
        <taxon>Intramacronucleata</taxon>
        <taxon>Spirotrichea</taxon>
        <taxon>Hypotrichia</taxon>
        <taxon>Euplotida</taxon>
        <taxon>Euplotidae</taxon>
        <taxon>Moneuplotes</taxon>
    </lineage>
</organism>